<evidence type="ECO:0000256" key="2">
    <source>
        <dbReference type="ARBA" id="ARBA00022723"/>
    </source>
</evidence>
<dbReference type="AlphaFoldDB" id="A0AAV9UR95"/>
<accession>A0AAV9UR95</accession>
<dbReference type="Pfam" id="PF01522">
    <property type="entry name" value="Polysacc_deac_1"/>
    <property type="match status" value="1"/>
</dbReference>
<evidence type="ECO:0000259" key="7">
    <source>
        <dbReference type="PROSITE" id="PS51677"/>
    </source>
</evidence>
<evidence type="ECO:0000256" key="4">
    <source>
        <dbReference type="ARBA" id="ARBA00022801"/>
    </source>
</evidence>
<evidence type="ECO:0000256" key="1">
    <source>
        <dbReference type="ARBA" id="ARBA00001941"/>
    </source>
</evidence>
<gene>
    <name evidence="8" type="ORF">TWF696_007982</name>
</gene>
<keyword evidence="6" id="KW-0170">Cobalt</keyword>
<keyword evidence="4" id="KW-0378">Hydrolase</keyword>
<organism evidence="8 9">
    <name type="scientific">Orbilia brochopaga</name>
    <dbReference type="NCBI Taxonomy" id="3140254"/>
    <lineage>
        <taxon>Eukaryota</taxon>
        <taxon>Fungi</taxon>
        <taxon>Dikarya</taxon>
        <taxon>Ascomycota</taxon>
        <taxon>Pezizomycotina</taxon>
        <taxon>Orbiliomycetes</taxon>
        <taxon>Orbiliales</taxon>
        <taxon>Orbiliaceae</taxon>
        <taxon>Orbilia</taxon>
    </lineage>
</organism>
<name>A0AAV9UR95_9PEZI</name>
<dbReference type="GO" id="GO:0046872">
    <property type="term" value="F:metal ion binding"/>
    <property type="evidence" value="ECO:0007669"/>
    <property type="project" value="UniProtKB-KW"/>
</dbReference>
<dbReference type="PANTHER" id="PTHR46471">
    <property type="entry name" value="CHITIN DEACETYLASE"/>
    <property type="match status" value="1"/>
</dbReference>
<evidence type="ECO:0000313" key="9">
    <source>
        <dbReference type="Proteomes" id="UP001375240"/>
    </source>
</evidence>
<dbReference type="GO" id="GO:0005975">
    <property type="term" value="P:carbohydrate metabolic process"/>
    <property type="evidence" value="ECO:0007669"/>
    <property type="project" value="InterPro"/>
</dbReference>
<keyword evidence="5" id="KW-0119">Carbohydrate metabolism</keyword>
<keyword evidence="2" id="KW-0479">Metal-binding</keyword>
<evidence type="ECO:0000256" key="5">
    <source>
        <dbReference type="ARBA" id="ARBA00023277"/>
    </source>
</evidence>
<evidence type="ECO:0000313" key="8">
    <source>
        <dbReference type="EMBL" id="KAK6344343.1"/>
    </source>
</evidence>
<protein>
    <recommendedName>
        <fullName evidence="7">NodB homology domain-containing protein</fullName>
    </recommendedName>
</protein>
<reference evidence="8 9" key="1">
    <citation type="submission" date="2019-10" db="EMBL/GenBank/DDBJ databases">
        <authorList>
            <person name="Palmer J.M."/>
        </authorList>
    </citation>
    <scope>NUCLEOTIDE SEQUENCE [LARGE SCALE GENOMIC DNA]</scope>
    <source>
        <strain evidence="8 9">TWF696</strain>
    </source>
</reference>
<evidence type="ECO:0000256" key="3">
    <source>
        <dbReference type="ARBA" id="ARBA00022729"/>
    </source>
</evidence>
<dbReference type="Proteomes" id="UP001375240">
    <property type="component" value="Unassembled WGS sequence"/>
</dbReference>
<comment type="caution">
    <text evidence="8">The sequence shown here is derived from an EMBL/GenBank/DDBJ whole genome shotgun (WGS) entry which is preliminary data.</text>
</comment>
<comment type="cofactor">
    <cofactor evidence="1">
        <name>Co(2+)</name>
        <dbReference type="ChEBI" id="CHEBI:48828"/>
    </cofactor>
</comment>
<dbReference type="PROSITE" id="PS51677">
    <property type="entry name" value="NODB"/>
    <property type="match status" value="1"/>
</dbReference>
<dbReference type="GO" id="GO:0016810">
    <property type="term" value="F:hydrolase activity, acting on carbon-nitrogen (but not peptide) bonds"/>
    <property type="evidence" value="ECO:0007669"/>
    <property type="project" value="InterPro"/>
</dbReference>
<feature type="domain" description="NodB homology" evidence="7">
    <location>
        <begin position="92"/>
        <end position="287"/>
    </location>
</feature>
<dbReference type="EMBL" id="JAVHNQ010000006">
    <property type="protein sequence ID" value="KAK6344343.1"/>
    <property type="molecule type" value="Genomic_DNA"/>
</dbReference>
<dbReference type="PANTHER" id="PTHR46471:SF4">
    <property type="entry name" value="CHITIN DEACETYLASE"/>
    <property type="match status" value="1"/>
</dbReference>
<proteinExistence type="predicted"/>
<keyword evidence="3" id="KW-0732">Signal</keyword>
<dbReference type="InterPro" id="IPR011330">
    <property type="entry name" value="Glyco_hydro/deAcase_b/a-brl"/>
</dbReference>
<dbReference type="SUPFAM" id="SSF88713">
    <property type="entry name" value="Glycoside hydrolase/deacetylase"/>
    <property type="match status" value="1"/>
</dbReference>
<keyword evidence="9" id="KW-1185">Reference proteome</keyword>
<dbReference type="CDD" id="cd10951">
    <property type="entry name" value="CE4_ClCDA_like"/>
    <property type="match status" value="1"/>
</dbReference>
<sequence length="304" mass="33931">MEATDKGGGTVLEISYLQTALTSNPVAPVVLLTELADQHRAFTAMAQQIPLIYAAKCTSLADYDYTKLIQLKRYLLGKTPYGTPIFDCQAPGTIALTYDDGPFDYTVQLLDILQAARAQATFFITGSNLAKGPIDNEDLPWANIIRRMYREGHQIASHTWTHPDLQTLSESDRRNEMYRLELALSRLLGVIPTYMRPPYSNCEDSCLATMKALGYRVIYYNLDTDDFDHVLPDQIHDSVVIATQGIEAVDVRTGSILSIAHDIHPLTVSNLTVAMLDVIRRKGFKTVTVGECLGDPSSHWYRKV</sequence>
<dbReference type="Gene3D" id="3.20.20.370">
    <property type="entry name" value="Glycoside hydrolase/deacetylase"/>
    <property type="match status" value="1"/>
</dbReference>
<evidence type="ECO:0000256" key="6">
    <source>
        <dbReference type="ARBA" id="ARBA00023285"/>
    </source>
</evidence>
<dbReference type="InterPro" id="IPR002509">
    <property type="entry name" value="NODB_dom"/>
</dbReference>